<organism evidence="7 8">
    <name type="scientific">Phtheirospermum japonicum</name>
    <dbReference type="NCBI Taxonomy" id="374723"/>
    <lineage>
        <taxon>Eukaryota</taxon>
        <taxon>Viridiplantae</taxon>
        <taxon>Streptophyta</taxon>
        <taxon>Embryophyta</taxon>
        <taxon>Tracheophyta</taxon>
        <taxon>Spermatophyta</taxon>
        <taxon>Magnoliopsida</taxon>
        <taxon>eudicotyledons</taxon>
        <taxon>Gunneridae</taxon>
        <taxon>Pentapetalae</taxon>
        <taxon>asterids</taxon>
        <taxon>lamiids</taxon>
        <taxon>Lamiales</taxon>
        <taxon>Orobanchaceae</taxon>
        <taxon>Orobanchaceae incertae sedis</taxon>
        <taxon>Phtheirospermum</taxon>
    </lineage>
</organism>
<evidence type="ECO:0000256" key="1">
    <source>
        <dbReference type="ARBA" id="ARBA00004123"/>
    </source>
</evidence>
<dbReference type="OrthoDB" id="272266at2759"/>
<dbReference type="AlphaFoldDB" id="A0A830CNS8"/>
<keyword evidence="3" id="KW-0233">DNA recombination</keyword>
<name>A0A830CNS8_9LAMI</name>
<dbReference type="GO" id="GO:0000794">
    <property type="term" value="C:condensed nuclear chromosome"/>
    <property type="evidence" value="ECO:0007669"/>
    <property type="project" value="TreeGrafter"/>
</dbReference>
<evidence type="ECO:0000259" key="6">
    <source>
        <dbReference type="Pfam" id="PF18517"/>
    </source>
</evidence>
<dbReference type="EMBL" id="BMAC01000493">
    <property type="protein sequence ID" value="GFP97533.1"/>
    <property type="molecule type" value="Genomic_DNA"/>
</dbReference>
<dbReference type="Proteomes" id="UP000653305">
    <property type="component" value="Unassembled WGS sequence"/>
</dbReference>
<dbReference type="GO" id="GO:0007129">
    <property type="term" value="P:homologous chromosome pairing at meiosis"/>
    <property type="evidence" value="ECO:0007669"/>
    <property type="project" value="TreeGrafter"/>
</dbReference>
<evidence type="ECO:0000256" key="2">
    <source>
        <dbReference type="ARBA" id="ARBA00023054"/>
    </source>
</evidence>
<evidence type="ECO:0000256" key="4">
    <source>
        <dbReference type="ARBA" id="ARBA00023242"/>
    </source>
</evidence>
<keyword evidence="4" id="KW-0539">Nucleus</keyword>
<dbReference type="Pfam" id="PF18517">
    <property type="entry name" value="LZ3wCH"/>
    <property type="match status" value="1"/>
</dbReference>
<sequence length="109" mass="12868">MQLGNEVKQMAEKLIKLREEIALVSTEERQAVEKIYTNMINKLRKCKRMFKDVWDKLQRTPKNLKEFKEELGVEYDEDVSVSLRSFGELVKGGKKRPRCNRTFSSKTLK</sequence>
<dbReference type="InterPro" id="IPR040661">
    <property type="entry name" value="LZ3wCH"/>
</dbReference>
<dbReference type="GO" id="GO:0003690">
    <property type="term" value="F:double-stranded DNA binding"/>
    <property type="evidence" value="ECO:0007669"/>
    <property type="project" value="TreeGrafter"/>
</dbReference>
<protein>
    <submittedName>
        <fullName evidence="7">Homologous-pairing protein 2 homolog</fullName>
    </submittedName>
</protein>
<reference evidence="7" key="1">
    <citation type="submission" date="2020-07" db="EMBL/GenBank/DDBJ databases">
        <title>Ethylene signaling mediates host invasion by parasitic plants.</title>
        <authorList>
            <person name="Yoshida S."/>
        </authorList>
    </citation>
    <scope>NUCLEOTIDE SEQUENCE</scope>
    <source>
        <strain evidence="7">Okayama</strain>
    </source>
</reference>
<dbReference type="GO" id="GO:0120230">
    <property type="term" value="F:recombinase activator activity"/>
    <property type="evidence" value="ECO:0007669"/>
    <property type="project" value="TreeGrafter"/>
</dbReference>
<keyword evidence="5" id="KW-0469">Meiosis</keyword>
<evidence type="ECO:0000256" key="3">
    <source>
        <dbReference type="ARBA" id="ARBA00023172"/>
    </source>
</evidence>
<evidence type="ECO:0000313" key="8">
    <source>
        <dbReference type="Proteomes" id="UP000653305"/>
    </source>
</evidence>
<dbReference type="GO" id="GO:0010774">
    <property type="term" value="P:meiotic strand invasion involved in reciprocal meiotic recombination"/>
    <property type="evidence" value="ECO:0007669"/>
    <property type="project" value="TreeGrafter"/>
</dbReference>
<evidence type="ECO:0000256" key="5">
    <source>
        <dbReference type="ARBA" id="ARBA00023254"/>
    </source>
</evidence>
<dbReference type="GO" id="GO:0120231">
    <property type="term" value="C:DNA recombinase auxiliary factor complex"/>
    <property type="evidence" value="ECO:0007669"/>
    <property type="project" value="TreeGrafter"/>
</dbReference>
<dbReference type="GO" id="GO:0000709">
    <property type="term" value="P:meiotic joint molecule formation"/>
    <property type="evidence" value="ECO:0007669"/>
    <property type="project" value="TreeGrafter"/>
</dbReference>
<dbReference type="PANTHER" id="PTHR15938:SF0">
    <property type="entry name" value="HOMOLOGOUS-PAIRING PROTEIN 2 HOMOLOG"/>
    <property type="match status" value="1"/>
</dbReference>
<gene>
    <name evidence="7" type="ORF">PHJA_001897400</name>
</gene>
<comment type="caution">
    <text evidence="7">The sequence shown here is derived from an EMBL/GenBank/DDBJ whole genome shotgun (WGS) entry which is preliminary data.</text>
</comment>
<evidence type="ECO:0000313" key="7">
    <source>
        <dbReference type="EMBL" id="GFP97533.1"/>
    </source>
</evidence>
<comment type="subcellular location">
    <subcellularLocation>
        <location evidence="1">Nucleus</location>
    </subcellularLocation>
</comment>
<keyword evidence="8" id="KW-1185">Reference proteome</keyword>
<keyword evidence="2" id="KW-0175">Coiled coil</keyword>
<dbReference type="PANTHER" id="PTHR15938">
    <property type="entry name" value="TBP-1 INTERACTING PROTEIN"/>
    <property type="match status" value="1"/>
</dbReference>
<accession>A0A830CNS8</accession>
<feature type="domain" description="Leucine zipper with capping helix" evidence="6">
    <location>
        <begin position="25"/>
        <end position="79"/>
    </location>
</feature>
<proteinExistence type="predicted"/>